<feature type="domain" description="Ig-like" evidence="11">
    <location>
        <begin position="423"/>
        <end position="506"/>
    </location>
</feature>
<organism evidence="12 13">
    <name type="scientific">Cyprinus carpio carpio</name>
    <dbReference type="NCBI Taxonomy" id="630221"/>
    <lineage>
        <taxon>Eukaryota</taxon>
        <taxon>Metazoa</taxon>
        <taxon>Chordata</taxon>
        <taxon>Craniata</taxon>
        <taxon>Vertebrata</taxon>
        <taxon>Euteleostomi</taxon>
        <taxon>Actinopterygii</taxon>
        <taxon>Neopterygii</taxon>
        <taxon>Teleostei</taxon>
        <taxon>Ostariophysi</taxon>
        <taxon>Cypriniformes</taxon>
        <taxon>Cyprinidae</taxon>
        <taxon>Cyprininae</taxon>
        <taxon>Cyprinus</taxon>
    </lineage>
</organism>
<keyword evidence="9" id="KW-1133">Transmembrane helix</keyword>
<evidence type="ECO:0000256" key="3">
    <source>
        <dbReference type="ARBA" id="ARBA00022729"/>
    </source>
</evidence>
<dbReference type="Proteomes" id="UP001108240">
    <property type="component" value="Unplaced"/>
</dbReference>
<dbReference type="InterPro" id="IPR013106">
    <property type="entry name" value="Ig_V-set"/>
</dbReference>
<feature type="transmembrane region" description="Helical" evidence="9">
    <location>
        <begin position="521"/>
        <end position="543"/>
    </location>
</feature>
<dbReference type="SMART" id="SM00408">
    <property type="entry name" value="IGc2"/>
    <property type="match status" value="4"/>
</dbReference>
<dbReference type="PANTHER" id="PTHR46013">
    <property type="entry name" value="VASCULAR CELL ADHESION MOLECULE 1"/>
    <property type="match status" value="1"/>
</dbReference>
<evidence type="ECO:0000256" key="2">
    <source>
        <dbReference type="ARBA" id="ARBA00022475"/>
    </source>
</evidence>
<dbReference type="SMART" id="SM00409">
    <property type="entry name" value="IG"/>
    <property type="match status" value="5"/>
</dbReference>
<evidence type="ECO:0000313" key="13">
    <source>
        <dbReference type="Proteomes" id="UP001108240"/>
    </source>
</evidence>
<evidence type="ECO:0000256" key="9">
    <source>
        <dbReference type="SAM" id="Phobius"/>
    </source>
</evidence>
<keyword evidence="6" id="KW-0325">Glycoprotein</keyword>
<dbReference type="Pfam" id="PF13895">
    <property type="entry name" value="Ig_2"/>
    <property type="match status" value="1"/>
</dbReference>
<dbReference type="Pfam" id="PF07686">
    <property type="entry name" value="V-set"/>
    <property type="match status" value="2"/>
</dbReference>
<keyword evidence="2" id="KW-1003">Cell membrane</keyword>
<evidence type="ECO:0000256" key="6">
    <source>
        <dbReference type="ARBA" id="ARBA00023180"/>
    </source>
</evidence>
<dbReference type="FunFam" id="2.60.40.10:FF:000357">
    <property type="entry name" value="Fc receptor like 1"/>
    <property type="match status" value="1"/>
</dbReference>
<evidence type="ECO:0000256" key="8">
    <source>
        <dbReference type="SAM" id="MobiDB-lite"/>
    </source>
</evidence>
<dbReference type="InterPro" id="IPR007110">
    <property type="entry name" value="Ig-like_dom"/>
</dbReference>
<reference evidence="12" key="2">
    <citation type="submission" date="2025-09" db="UniProtKB">
        <authorList>
            <consortium name="Ensembl"/>
        </authorList>
    </citation>
    <scope>IDENTIFICATION</scope>
</reference>
<dbReference type="SUPFAM" id="SSF48726">
    <property type="entry name" value="Immunoglobulin"/>
    <property type="match status" value="5"/>
</dbReference>
<feature type="domain" description="Ig-like" evidence="11">
    <location>
        <begin position="131"/>
        <end position="213"/>
    </location>
</feature>
<keyword evidence="9" id="KW-0812">Transmembrane</keyword>
<dbReference type="InterPro" id="IPR003599">
    <property type="entry name" value="Ig_sub"/>
</dbReference>
<feature type="signal peptide" evidence="10">
    <location>
        <begin position="1"/>
        <end position="28"/>
    </location>
</feature>
<evidence type="ECO:0000256" key="5">
    <source>
        <dbReference type="ARBA" id="ARBA00023157"/>
    </source>
</evidence>
<dbReference type="PROSITE" id="PS50835">
    <property type="entry name" value="IG_LIKE"/>
    <property type="match status" value="5"/>
</dbReference>
<keyword evidence="5" id="KW-1015">Disulfide bond</keyword>
<dbReference type="AlphaFoldDB" id="A0A9J8BM22"/>
<dbReference type="Pfam" id="PF00047">
    <property type="entry name" value="ig"/>
    <property type="match status" value="2"/>
</dbReference>
<keyword evidence="13" id="KW-1185">Reference proteome</keyword>
<evidence type="ECO:0000259" key="11">
    <source>
        <dbReference type="PROSITE" id="PS50835"/>
    </source>
</evidence>
<evidence type="ECO:0000256" key="4">
    <source>
        <dbReference type="ARBA" id="ARBA00023136"/>
    </source>
</evidence>
<evidence type="ECO:0000256" key="7">
    <source>
        <dbReference type="ARBA" id="ARBA00023319"/>
    </source>
</evidence>
<feature type="domain" description="Ig-like" evidence="11">
    <location>
        <begin position="330"/>
        <end position="412"/>
    </location>
</feature>
<keyword evidence="7" id="KW-0393">Immunoglobulin domain</keyword>
<evidence type="ECO:0000256" key="10">
    <source>
        <dbReference type="SAM" id="SignalP"/>
    </source>
</evidence>
<feature type="chain" id="PRO_5039888408" description="Ig-like domain-containing protein" evidence="10">
    <location>
        <begin position="29"/>
        <end position="650"/>
    </location>
</feature>
<feature type="region of interest" description="Disordered" evidence="8">
    <location>
        <begin position="618"/>
        <end position="650"/>
    </location>
</feature>
<feature type="domain" description="Ig-like" evidence="11">
    <location>
        <begin position="214"/>
        <end position="316"/>
    </location>
</feature>
<dbReference type="GeneTree" id="ENSGT01010000222294"/>
<keyword evidence="4 9" id="KW-0472">Membrane</keyword>
<dbReference type="PANTHER" id="PTHR46013:SF4">
    <property type="entry name" value="B-CELL RECEPTOR CD22-RELATED"/>
    <property type="match status" value="1"/>
</dbReference>
<accession>A0A9J8BM22</accession>
<keyword evidence="3 10" id="KW-0732">Signal</keyword>
<dbReference type="InterPro" id="IPR003598">
    <property type="entry name" value="Ig_sub2"/>
</dbReference>
<dbReference type="InterPro" id="IPR036179">
    <property type="entry name" value="Ig-like_dom_sf"/>
</dbReference>
<dbReference type="InterPro" id="IPR013151">
    <property type="entry name" value="Immunoglobulin_dom"/>
</dbReference>
<proteinExistence type="predicted"/>
<reference evidence="12" key="1">
    <citation type="submission" date="2025-08" db="UniProtKB">
        <authorList>
            <consortium name="Ensembl"/>
        </authorList>
    </citation>
    <scope>IDENTIFICATION</scope>
</reference>
<evidence type="ECO:0000256" key="1">
    <source>
        <dbReference type="ARBA" id="ARBA00004236"/>
    </source>
</evidence>
<name>A0A9J8BM22_CYPCA</name>
<dbReference type="SMART" id="SM00406">
    <property type="entry name" value="IGv"/>
    <property type="match status" value="4"/>
</dbReference>
<dbReference type="GO" id="GO:0005886">
    <property type="term" value="C:plasma membrane"/>
    <property type="evidence" value="ECO:0007669"/>
    <property type="project" value="UniProtKB-SubCell"/>
</dbReference>
<dbReference type="InterPro" id="IPR013783">
    <property type="entry name" value="Ig-like_fold"/>
</dbReference>
<sequence length="650" mass="72343">MIAEITMATSLIRSLPLMFVIMTAGGDGQQDWGVNYSPSYVCALKGSTVKISCVLNYPHDLEVRTVFWTKPTVTDGDPPNLCLDSENRGRVQCDRENNNTYSITLTDVTEADKHIYYCRFTTNRGTWTGIPGAHLDVTDLQVETQQSVKERESVTLTCNSSCSLPQQTFIWFRNTQRLTTGIITENQLQLQSVSRDDAGNYQCAVSGYKRLISPPVNLKVEWDDGQQDWGVNYSPSYVCALKGSTVKISCTLKYPSGNKIETVFWTKPAVTDGDPPKLCLVPENRGRVQCDRENNNTYSITLTNVTEADKHIYYCRFITNTESGKWTGIPGAQLDVTDLQVETQQSVKERDSVTLTCNSSCSLPQQTFIWFRNTQRLTTGITTENQLQLQSVSRQDGGNYQCAVSGYEHLISPPVYLNIEYPPQSVSVSISPSGVIVEGDSVTLSCSSDSNPPALIFRWFKENQSSAVGSGQSFSISSFNSSHSGRFYCEAQNKHGSQRSESVSVTVKGTQRAALQTVTGIVAGLIFIIIIIIIIIIVIIVFIKWKKRDGGAEEVRQNQQEDRVGRSAETSPINDVPVYSVVSANQRDDLYANIKKKEPKPKDSGDVEDVQYASVHHFKNKDMNKTEETIEMQHPSDANRAEDVIYSSVK</sequence>
<dbReference type="Ensembl" id="ENSCCRT00000183401.1">
    <property type="protein sequence ID" value="ENSCCRP00000154265.1"/>
    <property type="gene ID" value="ENSCCRG00000058943.1"/>
</dbReference>
<comment type="subcellular location">
    <subcellularLocation>
        <location evidence="1">Cell membrane</location>
    </subcellularLocation>
</comment>
<protein>
    <recommendedName>
        <fullName evidence="11">Ig-like domain-containing protein</fullName>
    </recommendedName>
</protein>
<evidence type="ECO:0000313" key="12">
    <source>
        <dbReference type="Ensembl" id="ENSCCRP00000154265.1"/>
    </source>
</evidence>
<dbReference type="Gene3D" id="2.60.40.10">
    <property type="entry name" value="Immunoglobulins"/>
    <property type="match status" value="5"/>
</dbReference>
<feature type="domain" description="Ig-like" evidence="11">
    <location>
        <begin position="16"/>
        <end position="128"/>
    </location>
</feature>